<name>A0ABR2VLG6_9FUNG</name>
<evidence type="ECO:0000313" key="3">
    <source>
        <dbReference type="Proteomes" id="UP001479436"/>
    </source>
</evidence>
<evidence type="ECO:0000256" key="1">
    <source>
        <dbReference type="SAM" id="MobiDB-lite"/>
    </source>
</evidence>
<sequence length="96" mass="11163">MEANISAREAATIKREAELKEREQHIEQREMELKAIRAKLLSTPKKEYDFMEISNLSVPGRNNHAPTINENQRLTNMMDEDDDIPSPFLKRRPTIA</sequence>
<proteinExistence type="predicted"/>
<evidence type="ECO:0000313" key="2">
    <source>
        <dbReference type="EMBL" id="KAK9670957.1"/>
    </source>
</evidence>
<protein>
    <submittedName>
        <fullName evidence="2">Uncharacterized protein</fullName>
    </submittedName>
</protein>
<reference evidence="2 3" key="1">
    <citation type="submission" date="2023-04" db="EMBL/GenBank/DDBJ databases">
        <title>Genome of Basidiobolus ranarum AG-B5.</title>
        <authorList>
            <person name="Stajich J.E."/>
            <person name="Carter-House D."/>
            <person name="Gryganskyi A."/>
        </authorList>
    </citation>
    <scope>NUCLEOTIDE SEQUENCE [LARGE SCALE GENOMIC DNA]</scope>
    <source>
        <strain evidence="2 3">AG-B5</strain>
    </source>
</reference>
<keyword evidence="3" id="KW-1185">Reference proteome</keyword>
<accession>A0ABR2VLG6</accession>
<comment type="caution">
    <text evidence="2">The sequence shown here is derived from an EMBL/GenBank/DDBJ whole genome shotgun (WGS) entry which is preliminary data.</text>
</comment>
<organism evidence="2 3">
    <name type="scientific">Basidiobolus ranarum</name>
    <dbReference type="NCBI Taxonomy" id="34480"/>
    <lineage>
        <taxon>Eukaryota</taxon>
        <taxon>Fungi</taxon>
        <taxon>Fungi incertae sedis</taxon>
        <taxon>Zoopagomycota</taxon>
        <taxon>Entomophthoromycotina</taxon>
        <taxon>Basidiobolomycetes</taxon>
        <taxon>Basidiobolales</taxon>
        <taxon>Basidiobolaceae</taxon>
        <taxon>Basidiobolus</taxon>
    </lineage>
</organism>
<feature type="compositionally biased region" description="Polar residues" evidence="1">
    <location>
        <begin position="64"/>
        <end position="75"/>
    </location>
</feature>
<feature type="region of interest" description="Disordered" evidence="1">
    <location>
        <begin position="59"/>
        <end position="96"/>
    </location>
</feature>
<dbReference type="EMBL" id="JASJQH010010326">
    <property type="protein sequence ID" value="KAK9670957.1"/>
    <property type="molecule type" value="Genomic_DNA"/>
</dbReference>
<dbReference type="Proteomes" id="UP001479436">
    <property type="component" value="Unassembled WGS sequence"/>
</dbReference>
<gene>
    <name evidence="2" type="ORF">K7432_017193</name>
</gene>